<dbReference type="EMBL" id="AP022564">
    <property type="protein sequence ID" value="BBX23642.1"/>
    <property type="molecule type" value="Genomic_DNA"/>
</dbReference>
<evidence type="ECO:0000256" key="2">
    <source>
        <dbReference type="ARBA" id="ARBA00023002"/>
    </source>
</evidence>
<dbReference type="AlphaFoldDB" id="A0AAD1HXW2"/>
<feature type="domain" description="Dihydrodipicolinate reductase N-terminal" evidence="3">
    <location>
        <begin position="9"/>
        <end position="73"/>
    </location>
</feature>
<protein>
    <recommendedName>
        <fullName evidence="7">Dihydrodipicolinate reductase</fullName>
    </recommendedName>
</protein>
<sequence>MSLRVIQWATGSVGVAAIKGVLEHPDLELVGCWVHSKAKSGKDVGEIIGTEPLGVTATDSIEEILALDADAVIYAPLMGNADEVAALLRSGKNVVTPVGWVYPSERAAAPLEAAAQAGNASLHGAGIAPGAASELFPLLLSVMSTGVTFVRCEEFSDLRTYGAPDVLRHVMGFGGAPDSALTGPMQKILDSGFVQSARLCVDRLGFAADEQIRSSQEVAVATAPIDSPIGVIEPGQVAARRFHWEAMVGDTVVVRITVNWLMGEENLDPPWSFGPAKERYEMEVRGNPNTFVTVKGWQPESVEEGLRSNPGVVATAAHCVNAIPATCAAPAGIAGFFDLPLITGRAAPHLAR</sequence>
<dbReference type="GO" id="GO:0009089">
    <property type="term" value="P:lysine biosynthetic process via diaminopimelate"/>
    <property type="evidence" value="ECO:0007669"/>
    <property type="project" value="InterPro"/>
</dbReference>
<dbReference type="CDD" id="cd24146">
    <property type="entry name" value="nat-AmDH_N_like"/>
    <property type="match status" value="1"/>
</dbReference>
<dbReference type="Pfam" id="PF01113">
    <property type="entry name" value="DapB_N"/>
    <property type="match status" value="1"/>
</dbReference>
<reference evidence="5 6" key="1">
    <citation type="journal article" date="2019" name="Emerg. Microbes Infect.">
        <title>Comprehensive subspecies identification of 175 nontuberculous mycobacteria species based on 7547 genomic profiles.</title>
        <authorList>
            <person name="Matsumoto Y."/>
            <person name="Kinjo T."/>
            <person name="Motooka D."/>
            <person name="Nabeya D."/>
            <person name="Jung N."/>
            <person name="Uechi K."/>
            <person name="Horii T."/>
            <person name="Iida T."/>
            <person name="Fujita J."/>
            <person name="Nakamura S."/>
        </authorList>
    </citation>
    <scope>NUCLEOTIDE SEQUENCE [LARGE SCALE GENOMIC DNA]</scope>
    <source>
        <strain evidence="5 6">JCM 12143</strain>
    </source>
</reference>
<keyword evidence="1" id="KW-0521">NADP</keyword>
<feature type="domain" description="2,4-diaminopentanoate dehydrogenase C-terminal" evidence="4">
    <location>
        <begin position="139"/>
        <end position="343"/>
    </location>
</feature>
<keyword evidence="6" id="KW-1185">Reference proteome</keyword>
<accession>A0AAD1HXW2</accession>
<evidence type="ECO:0000259" key="3">
    <source>
        <dbReference type="Pfam" id="PF01113"/>
    </source>
</evidence>
<dbReference type="InterPro" id="IPR000846">
    <property type="entry name" value="DapB_N"/>
</dbReference>
<proteinExistence type="predicted"/>
<dbReference type="SUPFAM" id="SSF51735">
    <property type="entry name" value="NAD(P)-binding Rossmann-fold domains"/>
    <property type="match status" value="1"/>
</dbReference>
<gene>
    <name evidence="5" type="ORF">MTER_30530</name>
</gene>
<evidence type="ECO:0000259" key="4">
    <source>
        <dbReference type="Pfam" id="PF19328"/>
    </source>
</evidence>
<dbReference type="Gene3D" id="3.40.50.720">
    <property type="entry name" value="NAD(P)-binding Rossmann-like Domain"/>
    <property type="match status" value="1"/>
</dbReference>
<dbReference type="InterPro" id="IPR036291">
    <property type="entry name" value="NAD(P)-bd_dom_sf"/>
</dbReference>
<evidence type="ECO:0000313" key="6">
    <source>
        <dbReference type="Proteomes" id="UP000467636"/>
    </source>
</evidence>
<dbReference type="InterPro" id="IPR045760">
    <property type="entry name" value="DAP_DH_C"/>
</dbReference>
<dbReference type="Proteomes" id="UP000467636">
    <property type="component" value="Chromosome"/>
</dbReference>
<evidence type="ECO:0000256" key="1">
    <source>
        <dbReference type="ARBA" id="ARBA00022857"/>
    </source>
</evidence>
<dbReference type="Pfam" id="PF19328">
    <property type="entry name" value="DAP_DH_C"/>
    <property type="match status" value="1"/>
</dbReference>
<organism evidence="5 6">
    <name type="scientific">Mycolicibacter terrae</name>
    <dbReference type="NCBI Taxonomy" id="1788"/>
    <lineage>
        <taxon>Bacteria</taxon>
        <taxon>Bacillati</taxon>
        <taxon>Actinomycetota</taxon>
        <taxon>Actinomycetes</taxon>
        <taxon>Mycobacteriales</taxon>
        <taxon>Mycobacteriaceae</taxon>
        <taxon>Mycolicibacter</taxon>
    </lineage>
</organism>
<evidence type="ECO:0000313" key="5">
    <source>
        <dbReference type="EMBL" id="BBX23642.1"/>
    </source>
</evidence>
<evidence type="ECO:0008006" key="7">
    <source>
        <dbReference type="Google" id="ProtNLM"/>
    </source>
</evidence>
<keyword evidence="2" id="KW-0560">Oxidoreductase</keyword>
<name>A0AAD1HXW2_9MYCO</name>
<dbReference type="RefSeq" id="WP_085262491.1">
    <property type="nucleotide sequence ID" value="NZ_AP022564.1"/>
</dbReference>
<dbReference type="GO" id="GO:0008839">
    <property type="term" value="F:4-hydroxy-tetrahydrodipicolinate reductase"/>
    <property type="evidence" value="ECO:0007669"/>
    <property type="project" value="InterPro"/>
</dbReference>